<reference evidence="1 2" key="1">
    <citation type="journal article" date="2016" name="Nat. Commun.">
        <title>Thousands of microbial genomes shed light on interconnected biogeochemical processes in an aquifer system.</title>
        <authorList>
            <person name="Anantharaman K."/>
            <person name="Brown C.T."/>
            <person name="Hug L.A."/>
            <person name="Sharon I."/>
            <person name="Castelle C.J."/>
            <person name="Probst A.J."/>
            <person name="Thomas B.C."/>
            <person name="Singh A."/>
            <person name="Wilkins M.J."/>
            <person name="Karaoz U."/>
            <person name="Brodie E.L."/>
            <person name="Williams K.H."/>
            <person name="Hubbard S.S."/>
            <person name="Banfield J.F."/>
        </authorList>
    </citation>
    <scope>NUCLEOTIDE SEQUENCE [LARGE SCALE GENOMIC DNA]</scope>
</reference>
<evidence type="ECO:0000313" key="2">
    <source>
        <dbReference type="Proteomes" id="UP000176445"/>
    </source>
</evidence>
<name>A0A1F6CKD6_9BACT</name>
<protein>
    <recommendedName>
        <fullName evidence="3">Glycoside hydrolase family 42 N-terminal domain-containing protein</fullName>
    </recommendedName>
</protein>
<dbReference type="EMBL" id="MFKW01000072">
    <property type="protein sequence ID" value="OGG49528.1"/>
    <property type="molecule type" value="Genomic_DNA"/>
</dbReference>
<sequence length="332" mass="38538">MRRRNLILGAVAAVSLIFAVLFVVQVIRDNLPSRDQINFGVTFAKRQAEYLGLDWKETYRAILDDLGVRRLRLAAYWDEIEPSPGKFNWDDLDWQLREAERAKARVILGVGRRLPRWPECHVPAWAQNLPEDQQRLLTLSAIRAIVLHAKDSPALEVWQVENEPLLDSFGVCPPGDRAFLEQEIALVRELDPNHPVMTTESGELSSWVGAADLVDVLGISLYRLAWNQFFGTVYYPLTPGFYRRKAEAVRILGPKIIITELQAEPWNQKPLAELTVEEQFRTMNPERVRRNIEFARLVGLPEVYLWGAEWWYWLKQHGRPEIWNETRDLFSK</sequence>
<organism evidence="1 2">
    <name type="scientific">Candidatus Kaiserbacteria bacterium RIFCSPHIGHO2_01_FULL_54_36b</name>
    <dbReference type="NCBI Taxonomy" id="1798483"/>
    <lineage>
        <taxon>Bacteria</taxon>
        <taxon>Candidatus Kaiseribacteriota</taxon>
    </lineage>
</organism>
<dbReference type="SUPFAM" id="SSF51445">
    <property type="entry name" value="(Trans)glycosidases"/>
    <property type="match status" value="1"/>
</dbReference>
<evidence type="ECO:0008006" key="3">
    <source>
        <dbReference type="Google" id="ProtNLM"/>
    </source>
</evidence>
<dbReference type="AlphaFoldDB" id="A0A1F6CKD6"/>
<gene>
    <name evidence="1" type="ORF">A2704_01625</name>
</gene>
<dbReference type="Gene3D" id="3.20.20.80">
    <property type="entry name" value="Glycosidases"/>
    <property type="match status" value="2"/>
</dbReference>
<accession>A0A1F6CKD6</accession>
<proteinExistence type="predicted"/>
<evidence type="ECO:0000313" key="1">
    <source>
        <dbReference type="EMBL" id="OGG49528.1"/>
    </source>
</evidence>
<comment type="caution">
    <text evidence="1">The sequence shown here is derived from an EMBL/GenBank/DDBJ whole genome shotgun (WGS) entry which is preliminary data.</text>
</comment>
<dbReference type="InterPro" id="IPR017853">
    <property type="entry name" value="GH"/>
</dbReference>
<dbReference type="Proteomes" id="UP000176445">
    <property type="component" value="Unassembled WGS sequence"/>
</dbReference>